<proteinExistence type="predicted"/>
<dbReference type="Proteomes" id="UP000625283">
    <property type="component" value="Unassembled WGS sequence"/>
</dbReference>
<keyword evidence="1" id="KW-1133">Transmembrane helix</keyword>
<gene>
    <name evidence="4" type="ORF">JKG61_22455</name>
</gene>
<dbReference type="InterPro" id="IPR012373">
    <property type="entry name" value="Ferrdict_sens_TM"/>
</dbReference>
<evidence type="ECO:0000259" key="3">
    <source>
        <dbReference type="Pfam" id="PF16344"/>
    </source>
</evidence>
<keyword evidence="5" id="KW-1185">Reference proteome</keyword>
<comment type="caution">
    <text evidence="4">The sequence shown here is derived from an EMBL/GenBank/DDBJ whole genome shotgun (WGS) entry which is preliminary data.</text>
</comment>
<dbReference type="PANTHER" id="PTHR30273">
    <property type="entry name" value="PERIPLASMIC SIGNAL SENSOR AND SIGMA FACTOR ACTIVATOR FECR-RELATED"/>
    <property type="match status" value="1"/>
</dbReference>
<feature type="domain" description="FecR protein" evidence="2">
    <location>
        <begin position="177"/>
        <end position="271"/>
    </location>
</feature>
<feature type="domain" description="Protein FecR C-terminal" evidence="3">
    <location>
        <begin position="315"/>
        <end position="380"/>
    </location>
</feature>
<evidence type="ECO:0000259" key="2">
    <source>
        <dbReference type="Pfam" id="PF04773"/>
    </source>
</evidence>
<dbReference type="EMBL" id="JAERTY010000020">
    <property type="protein sequence ID" value="MBL1411537.1"/>
    <property type="molecule type" value="Genomic_DNA"/>
</dbReference>
<feature type="transmembrane region" description="Helical" evidence="1">
    <location>
        <begin position="83"/>
        <end position="104"/>
    </location>
</feature>
<protein>
    <submittedName>
        <fullName evidence="4">FecR domain-containing protein</fullName>
    </submittedName>
</protein>
<dbReference type="Pfam" id="PF16344">
    <property type="entry name" value="FecR_C"/>
    <property type="match status" value="1"/>
</dbReference>
<name>A0ABS1RA07_9SPHI</name>
<evidence type="ECO:0000313" key="4">
    <source>
        <dbReference type="EMBL" id="MBL1411537.1"/>
    </source>
</evidence>
<keyword evidence="1" id="KW-0812">Transmembrane</keyword>
<dbReference type="Gene3D" id="2.60.120.1440">
    <property type="match status" value="1"/>
</dbReference>
<sequence length="384" mass="43225">MENKENLKVLFERYLKGDYSREDVDELLAYFGMPHSEQELQALIEEAMQEEIDLRPFDQQIKQVDEVTFDHLQAYIAPSKVRYWPLAGIAASILIVLGFGWAIYQYTHKVIDNDKITTILGTDDIAPGTDRATLTFDNEETFVLDGKEKGIDNQDGEVRYRGGELLTRTVRPVQLILKTPVGGQYQVTLPDGTKVWLNAASEIRYPSAFEEATRQISVKGEVYLEVAKDATRPFVVETEGQHLEVLGTHFNINAYGDKGMIWTTLSEGRVRVVQSATGREVVLKPGQQAQNQLTGGIKVNEVDLDQVLAWKEGMYILRNEEIGLFSKQIERWYDVQIEMGPYAGRKVSAIVPRSAKLSAVLEAITLETGIHFNVEGRRVTAVGK</sequence>
<evidence type="ECO:0000313" key="5">
    <source>
        <dbReference type="Proteomes" id="UP000625283"/>
    </source>
</evidence>
<evidence type="ECO:0000256" key="1">
    <source>
        <dbReference type="SAM" id="Phobius"/>
    </source>
</evidence>
<reference evidence="4 5" key="1">
    <citation type="submission" date="2021-01" db="EMBL/GenBank/DDBJ databases">
        <title>C459-1 draft genome sequence.</title>
        <authorList>
            <person name="Zhang X.-F."/>
        </authorList>
    </citation>
    <scope>NUCLEOTIDE SEQUENCE [LARGE SCALE GENOMIC DNA]</scope>
    <source>
        <strain evidence="5">C459-1</strain>
    </source>
</reference>
<dbReference type="PANTHER" id="PTHR30273:SF2">
    <property type="entry name" value="PROTEIN FECR"/>
    <property type="match status" value="1"/>
</dbReference>
<dbReference type="Gene3D" id="3.55.50.30">
    <property type="match status" value="1"/>
</dbReference>
<accession>A0ABS1RA07</accession>
<dbReference type="RefSeq" id="WP_202105251.1">
    <property type="nucleotide sequence ID" value="NZ_JAERTY010000020.1"/>
</dbReference>
<dbReference type="InterPro" id="IPR006860">
    <property type="entry name" value="FecR"/>
</dbReference>
<dbReference type="InterPro" id="IPR032508">
    <property type="entry name" value="FecR_C"/>
</dbReference>
<keyword evidence="1" id="KW-0472">Membrane</keyword>
<dbReference type="Pfam" id="PF04773">
    <property type="entry name" value="FecR"/>
    <property type="match status" value="1"/>
</dbReference>
<organism evidence="4 5">
    <name type="scientific">Sphingobacterium faecale</name>
    <dbReference type="NCBI Taxonomy" id="2803775"/>
    <lineage>
        <taxon>Bacteria</taxon>
        <taxon>Pseudomonadati</taxon>
        <taxon>Bacteroidota</taxon>
        <taxon>Sphingobacteriia</taxon>
        <taxon>Sphingobacteriales</taxon>
        <taxon>Sphingobacteriaceae</taxon>
        <taxon>Sphingobacterium</taxon>
    </lineage>
</organism>